<evidence type="ECO:0000256" key="6">
    <source>
        <dbReference type="ARBA" id="ARBA00023242"/>
    </source>
</evidence>
<evidence type="ECO:0000256" key="4">
    <source>
        <dbReference type="ARBA" id="ARBA00023125"/>
    </source>
</evidence>
<dbReference type="PANTHER" id="PTHR31307:SF16">
    <property type="entry name" value="OS05G0560600 PROTEIN"/>
    <property type="match status" value="1"/>
</dbReference>
<sequence length="389" mass="43360">MNTPPNPSPSPIPSRVPPFREDCWSEEATSTLVDSWGRRYMELNRGNLRQKDWQYVADSVNALHGNTPKTHRTDVQCKNRIDTLKKKYKVEKGKIVEASGGVKSSWRFFERLDELVGVNYDKILNQGVGNGLGGFLGDFGEFDSTPVGVPLTFRKVGVAPPMAAVVQMPPPQMVDWRKMGTPGAVMRAETPPQLVDYRNMGFSTPVAAVGETQTPTPMVGYSKMGLSPPPQMVGYRKIGLSLPTDVVVRAKTPPKMLALPPKRERAGSEMGGSCFRSNYSAMAAAAAKPVVEEEEDEEDEDMEEDVEGGAQEEGTRKLAKAIERFGEVYERVEEMKQRQMVELEKQRMQFTKDLEVQRMQLFMDTQVQLEKIKRAKHSGGESGDVHCSE</sequence>
<dbReference type="GO" id="GO:0005634">
    <property type="term" value="C:nucleus"/>
    <property type="evidence" value="ECO:0007669"/>
    <property type="project" value="UniProtKB-SubCell"/>
</dbReference>
<keyword evidence="6" id="KW-0539">Nucleus</keyword>
<evidence type="ECO:0000259" key="9">
    <source>
        <dbReference type="Pfam" id="PF13837"/>
    </source>
</evidence>
<dbReference type="FunFam" id="1.10.10.60:FF:000104">
    <property type="entry name" value="trihelix transcription factor ASIL2"/>
    <property type="match status" value="1"/>
</dbReference>
<dbReference type="GO" id="GO:0000976">
    <property type="term" value="F:transcription cis-regulatory region binding"/>
    <property type="evidence" value="ECO:0007669"/>
    <property type="project" value="TreeGrafter"/>
</dbReference>
<evidence type="ECO:0000256" key="1">
    <source>
        <dbReference type="ARBA" id="ARBA00004123"/>
    </source>
</evidence>
<protein>
    <submittedName>
        <fullName evidence="10">DNA-binding transcription factor</fullName>
    </submittedName>
</protein>
<keyword evidence="5" id="KW-0804">Transcription</keyword>
<dbReference type="Proteomes" id="UP001454036">
    <property type="component" value="Unassembled WGS sequence"/>
</dbReference>
<dbReference type="AlphaFoldDB" id="A0AAV3Q6K4"/>
<keyword evidence="2" id="KW-0805">Transcription regulation</keyword>
<comment type="subcellular location">
    <subcellularLocation>
        <location evidence="1">Nucleus</location>
    </subcellularLocation>
</comment>
<comment type="caution">
    <text evidence="10">The sequence shown here is derived from an EMBL/GenBank/DDBJ whole genome shotgun (WGS) entry which is preliminary data.</text>
</comment>
<gene>
    <name evidence="10" type="ORF">LIER_38857</name>
</gene>
<feature type="coiled-coil region" evidence="7">
    <location>
        <begin position="329"/>
        <end position="360"/>
    </location>
</feature>
<evidence type="ECO:0000256" key="3">
    <source>
        <dbReference type="ARBA" id="ARBA00023054"/>
    </source>
</evidence>
<dbReference type="EMBL" id="BAABME010020101">
    <property type="protein sequence ID" value="GAA0159384.1"/>
    <property type="molecule type" value="Genomic_DNA"/>
</dbReference>
<name>A0AAV3Q6K4_LITER</name>
<reference evidence="10 11" key="1">
    <citation type="submission" date="2024-01" db="EMBL/GenBank/DDBJ databases">
        <title>The complete chloroplast genome sequence of Lithospermum erythrorhizon: insights into the phylogenetic relationship among Boraginaceae species and the maternal lineages of purple gromwells.</title>
        <authorList>
            <person name="Okada T."/>
            <person name="Watanabe K."/>
        </authorList>
    </citation>
    <scope>NUCLEOTIDE SEQUENCE [LARGE SCALE GENOMIC DNA]</scope>
</reference>
<dbReference type="InterPro" id="IPR044822">
    <property type="entry name" value="Myb_DNA-bind_4"/>
</dbReference>
<evidence type="ECO:0000256" key="8">
    <source>
        <dbReference type="SAM" id="MobiDB-lite"/>
    </source>
</evidence>
<proteinExistence type="predicted"/>
<evidence type="ECO:0000313" key="10">
    <source>
        <dbReference type="EMBL" id="GAA0159384.1"/>
    </source>
</evidence>
<keyword evidence="11" id="KW-1185">Reference proteome</keyword>
<evidence type="ECO:0000256" key="5">
    <source>
        <dbReference type="ARBA" id="ARBA00023163"/>
    </source>
</evidence>
<evidence type="ECO:0000256" key="7">
    <source>
        <dbReference type="SAM" id="Coils"/>
    </source>
</evidence>
<feature type="domain" description="Myb/SANT-like DNA-binding" evidence="9">
    <location>
        <begin position="22"/>
        <end position="115"/>
    </location>
</feature>
<evidence type="ECO:0000313" key="11">
    <source>
        <dbReference type="Proteomes" id="UP001454036"/>
    </source>
</evidence>
<keyword evidence="4 10" id="KW-0238">DNA-binding</keyword>
<keyword evidence="3 7" id="KW-0175">Coiled coil</keyword>
<dbReference type="Pfam" id="PF13837">
    <property type="entry name" value="Myb_DNA-bind_4"/>
    <property type="match status" value="1"/>
</dbReference>
<dbReference type="Gene3D" id="1.10.10.60">
    <property type="entry name" value="Homeodomain-like"/>
    <property type="match status" value="1"/>
</dbReference>
<organism evidence="10 11">
    <name type="scientific">Lithospermum erythrorhizon</name>
    <name type="common">Purple gromwell</name>
    <name type="synonym">Lithospermum officinale var. erythrorhizon</name>
    <dbReference type="NCBI Taxonomy" id="34254"/>
    <lineage>
        <taxon>Eukaryota</taxon>
        <taxon>Viridiplantae</taxon>
        <taxon>Streptophyta</taxon>
        <taxon>Embryophyta</taxon>
        <taxon>Tracheophyta</taxon>
        <taxon>Spermatophyta</taxon>
        <taxon>Magnoliopsida</taxon>
        <taxon>eudicotyledons</taxon>
        <taxon>Gunneridae</taxon>
        <taxon>Pentapetalae</taxon>
        <taxon>asterids</taxon>
        <taxon>lamiids</taxon>
        <taxon>Boraginales</taxon>
        <taxon>Boraginaceae</taxon>
        <taxon>Boraginoideae</taxon>
        <taxon>Lithospermeae</taxon>
        <taxon>Lithospermum</taxon>
    </lineage>
</organism>
<evidence type="ECO:0000256" key="2">
    <source>
        <dbReference type="ARBA" id="ARBA00023015"/>
    </source>
</evidence>
<accession>A0AAV3Q6K4</accession>
<feature type="compositionally biased region" description="Acidic residues" evidence="8">
    <location>
        <begin position="292"/>
        <end position="307"/>
    </location>
</feature>
<dbReference type="InterPro" id="IPR044823">
    <property type="entry name" value="ASIL1/2-like"/>
</dbReference>
<dbReference type="PANTHER" id="PTHR31307">
    <property type="entry name" value="TRIHELIX TRANSCRIPTION FACTOR ASIL2"/>
    <property type="match status" value="1"/>
</dbReference>
<feature type="region of interest" description="Disordered" evidence="8">
    <location>
        <begin position="292"/>
        <end position="314"/>
    </location>
</feature>